<keyword evidence="2" id="KW-1133">Transmembrane helix</keyword>
<feature type="compositionally biased region" description="Low complexity" evidence="1">
    <location>
        <begin position="1"/>
        <end position="17"/>
    </location>
</feature>
<reference evidence="3 4" key="1">
    <citation type="submission" date="2017-06" db="EMBL/GenBank/DDBJ databases">
        <authorList>
            <person name="Kim H.J."/>
            <person name="Triplett B.A."/>
        </authorList>
    </citation>
    <scope>NUCLEOTIDE SEQUENCE [LARGE SCALE GENOMIC DNA]</scope>
    <source>
        <strain evidence="3">FRACA_ARgP5</strain>
    </source>
</reference>
<dbReference type="AlphaFoldDB" id="A0A2I2KSR0"/>
<accession>A0A2I2KSR0</accession>
<dbReference type="EMBL" id="FZMO01000190">
    <property type="protein sequence ID" value="SNQ48707.1"/>
    <property type="molecule type" value="Genomic_DNA"/>
</dbReference>
<evidence type="ECO:0000256" key="1">
    <source>
        <dbReference type="SAM" id="MobiDB-lite"/>
    </source>
</evidence>
<feature type="region of interest" description="Disordered" evidence="1">
    <location>
        <begin position="1"/>
        <end position="23"/>
    </location>
</feature>
<dbReference type="OrthoDB" id="9978784at2"/>
<name>A0A2I2KSR0_9ACTN</name>
<evidence type="ECO:0008006" key="5">
    <source>
        <dbReference type="Google" id="ProtNLM"/>
    </source>
</evidence>
<dbReference type="Proteomes" id="UP000234331">
    <property type="component" value="Unassembled WGS sequence"/>
</dbReference>
<organism evidence="3 4">
    <name type="scientific">Frankia canadensis</name>
    <dbReference type="NCBI Taxonomy" id="1836972"/>
    <lineage>
        <taxon>Bacteria</taxon>
        <taxon>Bacillati</taxon>
        <taxon>Actinomycetota</taxon>
        <taxon>Actinomycetes</taxon>
        <taxon>Frankiales</taxon>
        <taxon>Frankiaceae</taxon>
        <taxon>Frankia</taxon>
    </lineage>
</organism>
<keyword evidence="2" id="KW-0812">Transmembrane</keyword>
<sequence length="176" mass="19104">MPRSRPFAARRVAGRAARAPRRRRSMPRLGWSVGGALFGVVWMGFALLFLALAIWNTVDIGQLRASGVRTTGTALRTWTETSTSTSTDANGFTTTTTTTSHYTQVRYIDRDGVTHVETVSGSHRPPSAVAVVYHADDPGSVRAAGEVSGFSFGLAIFLVLFSAGFVLFGLTFFLRW</sequence>
<dbReference type="RefSeq" id="WP_101832331.1">
    <property type="nucleotide sequence ID" value="NZ_FZMO01000190.1"/>
</dbReference>
<evidence type="ECO:0000256" key="2">
    <source>
        <dbReference type="SAM" id="Phobius"/>
    </source>
</evidence>
<evidence type="ECO:0000313" key="4">
    <source>
        <dbReference type="Proteomes" id="UP000234331"/>
    </source>
</evidence>
<keyword evidence="2" id="KW-0472">Membrane</keyword>
<keyword evidence="4" id="KW-1185">Reference proteome</keyword>
<gene>
    <name evidence="3" type="ORF">FRACA_270024</name>
</gene>
<protein>
    <recommendedName>
        <fullName evidence="5">DUF3592 domain-containing protein</fullName>
    </recommendedName>
</protein>
<evidence type="ECO:0000313" key="3">
    <source>
        <dbReference type="EMBL" id="SNQ48707.1"/>
    </source>
</evidence>
<feature type="transmembrane region" description="Helical" evidence="2">
    <location>
        <begin position="29"/>
        <end position="55"/>
    </location>
</feature>
<feature type="transmembrane region" description="Helical" evidence="2">
    <location>
        <begin position="150"/>
        <end position="174"/>
    </location>
</feature>
<proteinExistence type="predicted"/>